<dbReference type="PROSITE" id="PS50005">
    <property type="entry name" value="TPR"/>
    <property type="match status" value="3"/>
</dbReference>
<feature type="repeat" description="TPR" evidence="4">
    <location>
        <begin position="613"/>
        <end position="646"/>
    </location>
</feature>
<dbReference type="PANTHER" id="PTHR16193:SF0">
    <property type="entry name" value="TETRATRICOPEPTIDE REPEAT PROTEIN 27"/>
    <property type="match status" value="1"/>
</dbReference>
<accession>A0A922ID39</accession>
<dbReference type="Gene3D" id="1.25.40.10">
    <property type="entry name" value="Tetratricopeptide repeat domain"/>
    <property type="match status" value="1"/>
</dbReference>
<reference evidence="5" key="2">
    <citation type="submission" date="2020-06" db="EMBL/GenBank/DDBJ databases">
        <authorList>
            <person name="Ji K."/>
            <person name="Li J."/>
        </authorList>
    </citation>
    <scope>NUCLEOTIDE SEQUENCE</scope>
    <source>
        <strain evidence="5">JKM2019</strain>
        <tissue evidence="5">Whole body</tissue>
    </source>
</reference>
<evidence type="ECO:0000256" key="4">
    <source>
        <dbReference type="PROSITE-ProRule" id="PRU00339"/>
    </source>
</evidence>
<dbReference type="EMBL" id="SDOV01000004">
    <property type="protein sequence ID" value="KAH7642119.1"/>
    <property type="molecule type" value="Genomic_DNA"/>
</dbReference>
<keyword evidence="7" id="KW-1185">Reference proteome</keyword>
<comment type="caution">
    <text evidence="6">The sequence shown here is derived from an EMBL/GenBank/DDBJ whole genome shotgun (WGS) entry which is preliminary data.</text>
</comment>
<reference evidence="5" key="3">
    <citation type="journal article" date="2021" name="World Allergy Organ. J.">
        <title>Chromosome-level assembly of Dermatophagoides farinae genome and transcriptome reveals two novel allergens Der f 37 and Der f 39.</title>
        <authorList>
            <person name="Chen J."/>
            <person name="Cai Z."/>
            <person name="Fan D."/>
            <person name="Hu J."/>
            <person name="Hou Y."/>
            <person name="He Y."/>
            <person name="Zhang Z."/>
            <person name="Zhao Z."/>
            <person name="Gao P."/>
            <person name="Hu W."/>
            <person name="Sun J."/>
            <person name="Li J."/>
            <person name="Ji K."/>
        </authorList>
    </citation>
    <scope>NUCLEOTIDE SEQUENCE</scope>
    <source>
        <strain evidence="5">JKM2019</strain>
    </source>
</reference>
<dbReference type="InterPro" id="IPR011990">
    <property type="entry name" value="TPR-like_helical_dom_sf"/>
</dbReference>
<reference evidence="6" key="1">
    <citation type="submission" date="2013-05" db="EMBL/GenBank/DDBJ databases">
        <authorList>
            <person name="Yim A.K.Y."/>
            <person name="Chan T.F."/>
            <person name="Ji K.M."/>
            <person name="Liu X.Y."/>
            <person name="Zhou J.W."/>
            <person name="Li R.Q."/>
            <person name="Yang K.Y."/>
            <person name="Li J."/>
            <person name="Li M."/>
            <person name="Law P.T.W."/>
            <person name="Wu Y.L."/>
            <person name="Cai Z.L."/>
            <person name="Qin H."/>
            <person name="Bao Y."/>
            <person name="Leung R.K.K."/>
            <person name="Ng P.K.S."/>
            <person name="Zou J."/>
            <person name="Zhong X.J."/>
            <person name="Ran P.X."/>
            <person name="Zhong N.S."/>
            <person name="Liu Z.G."/>
            <person name="Tsui S.K.W."/>
        </authorList>
    </citation>
    <scope>NUCLEOTIDE SEQUENCE</scope>
    <source>
        <strain evidence="6">Derf</strain>
        <tissue evidence="6">Whole organism</tissue>
    </source>
</reference>
<proteinExistence type="inferred from homology"/>
<dbReference type="OrthoDB" id="1936594at2759"/>
<dbReference type="Proteomes" id="UP000828236">
    <property type="component" value="Unassembled WGS sequence"/>
</dbReference>
<dbReference type="InterPro" id="IPR019734">
    <property type="entry name" value="TPR_rpt"/>
</dbReference>
<dbReference type="EMBL" id="ASGP02000001">
    <property type="protein sequence ID" value="KAH9529264.1"/>
    <property type="molecule type" value="Genomic_DNA"/>
</dbReference>
<dbReference type="Proteomes" id="UP000790347">
    <property type="component" value="Unassembled WGS sequence"/>
</dbReference>
<evidence type="ECO:0000256" key="3">
    <source>
        <dbReference type="ARBA" id="ARBA00024020"/>
    </source>
</evidence>
<comment type="similarity">
    <text evidence="3">Belongs to the TTC27 family.</text>
</comment>
<organism evidence="6 7">
    <name type="scientific">Dermatophagoides farinae</name>
    <name type="common">American house dust mite</name>
    <dbReference type="NCBI Taxonomy" id="6954"/>
    <lineage>
        <taxon>Eukaryota</taxon>
        <taxon>Metazoa</taxon>
        <taxon>Ecdysozoa</taxon>
        <taxon>Arthropoda</taxon>
        <taxon>Chelicerata</taxon>
        <taxon>Arachnida</taxon>
        <taxon>Acari</taxon>
        <taxon>Acariformes</taxon>
        <taxon>Sarcoptiformes</taxon>
        <taxon>Astigmata</taxon>
        <taxon>Psoroptidia</taxon>
        <taxon>Analgoidea</taxon>
        <taxon>Pyroglyphidae</taxon>
        <taxon>Dermatophagoidinae</taxon>
        <taxon>Dermatophagoides</taxon>
    </lineage>
</organism>
<dbReference type="Pfam" id="PF13181">
    <property type="entry name" value="TPR_8"/>
    <property type="match status" value="2"/>
</dbReference>
<feature type="repeat" description="TPR" evidence="4">
    <location>
        <begin position="545"/>
        <end position="578"/>
    </location>
</feature>
<keyword evidence="2 4" id="KW-0802">TPR repeat</keyword>
<evidence type="ECO:0000256" key="1">
    <source>
        <dbReference type="ARBA" id="ARBA00022737"/>
    </source>
</evidence>
<dbReference type="InterPro" id="IPR044244">
    <property type="entry name" value="TTC27/Emw1"/>
</dbReference>
<keyword evidence="1" id="KW-0677">Repeat</keyword>
<dbReference type="SMART" id="SM00028">
    <property type="entry name" value="TPR"/>
    <property type="match status" value="3"/>
</dbReference>
<sequence length="848" mass="100540">MEEYDSLEIFCDTMLHRYYDLLIDHHQFIVESIMPITYVHFKNELIWLEILKNREIRQALTSMFRNYQKDEENFVEIKGAKQLIDRTGKLLVGAISCLQLYVIDNFLFHIDRSQKKSYDDCLEFVIDFFNLESKNGDIHCIEYSLDIDGETISPLARNVELLKICRLVFEFLNRKFNTFFQNHPDEQLYFILWSMRSAIIHQLSLSSSTGKLYDEILDYSNTIESILASNEKIGRSFKMNLFTELVNIFTAFGDQENSKKFMSLAKTHSDISFNLIGRLGMRTQFQTKPVSQLMVNLKRLSDDHNKEQQNSEVKITIAMPFNEPLEDNTLLQEVKFINEETSQSKQIVNLKPIEQSLMVTWIKFQQRFGSSTDELLREELLTFIYFLLQHCDHWIMQFILLEMRSLQERSMRRRVERSLKQLQTLYETIRYPNEKFFPEQVFQRIRYFYSTISNPFWRIEKHYADLLFALGVYKSALDVYLRLLNWREMIECYRKIGLLHKAEEIIREKLTENHNQPDMHCLLGEITGDLDCFHYSWKISNNQYARAPKLLGLHYFNIKDYDNALEYFRKSIDVNSMQADVWYRMGYIGLIQEDWNLSVMAYRKVLQFDTDSFEAWNNLSKAYIKLGDKERAMKTLQEAIKCNFEQWKIWENYIAVCADLGEIWEIIHAWHRLIDIKGTYLDDQVAEILVKCLQEHSNDQRLISKSLELFGRITSTSPGTAKIWNLYARLLLMANRDRDDVMKIEQCLQKSQRQILLSDWEKDVYKIIEVLSHFEDVAVNILEFIKKYPPKLRTTLGSFRLSLNSIVGQVNKTRSDLPITEPSTLEKLNAKFDAILHIQNQVMDTLNK</sequence>
<feature type="repeat" description="TPR" evidence="4">
    <location>
        <begin position="579"/>
        <end position="612"/>
    </location>
</feature>
<name>A0A922ID39_DERFA</name>
<dbReference type="AlphaFoldDB" id="A0A922ID39"/>
<evidence type="ECO:0000313" key="7">
    <source>
        <dbReference type="Proteomes" id="UP000790347"/>
    </source>
</evidence>
<dbReference type="SUPFAM" id="SSF48452">
    <property type="entry name" value="TPR-like"/>
    <property type="match status" value="1"/>
</dbReference>
<dbReference type="PANTHER" id="PTHR16193">
    <property type="entry name" value="TETRATRICOPEPTIDE REPEAT PROTEIN 27"/>
    <property type="match status" value="1"/>
</dbReference>
<protein>
    <submittedName>
        <fullName evidence="6">Tetratricopeptide repeat domain 27</fullName>
    </submittedName>
    <submittedName>
        <fullName evidence="5">Tetratricopeptide repeat protein</fullName>
    </submittedName>
</protein>
<evidence type="ECO:0000313" key="6">
    <source>
        <dbReference type="EMBL" id="KAH9529264.1"/>
    </source>
</evidence>
<evidence type="ECO:0000256" key="2">
    <source>
        <dbReference type="ARBA" id="ARBA00022803"/>
    </source>
</evidence>
<reference evidence="6" key="4">
    <citation type="journal article" date="2022" name="Res Sq">
        <title>Comparative Genomics Reveals Insights into the Divergent Evolution of Astigmatic Mites and Household Pest Adaptations.</title>
        <authorList>
            <person name="Xiong Q."/>
            <person name="Wan A.T.-Y."/>
            <person name="Liu X.-Y."/>
            <person name="Fung C.S.-H."/>
            <person name="Xiao X."/>
            <person name="Malainual N."/>
            <person name="Hou J."/>
            <person name="Wang L."/>
            <person name="Wang M."/>
            <person name="Yang K."/>
            <person name="Cui Y."/>
            <person name="Leung E."/>
            <person name="Nong W."/>
            <person name="Shin S.-K."/>
            <person name="Au S."/>
            <person name="Jeong K.Y."/>
            <person name="Chew F.T."/>
            <person name="Hui J."/>
            <person name="Leung T.F."/>
            <person name="Tungtrongchitr A."/>
            <person name="Zhong N."/>
            <person name="Liu Z."/>
            <person name="Tsui S."/>
        </authorList>
    </citation>
    <scope>NUCLEOTIDE SEQUENCE</scope>
    <source>
        <strain evidence="6">Derf</strain>
        <tissue evidence="6">Whole organism</tissue>
    </source>
</reference>
<evidence type="ECO:0000313" key="5">
    <source>
        <dbReference type="EMBL" id="KAH7642119.1"/>
    </source>
</evidence>
<gene>
    <name evidence="6" type="primary">TTC27</name>
    <name evidence="6" type="ORF">DERF_003155</name>
    <name evidence="5" type="ORF">HUG17_5164</name>
</gene>